<organism evidence="2 3">
    <name type="scientific">Brassica cretica</name>
    <name type="common">Mustard</name>
    <dbReference type="NCBI Taxonomy" id="69181"/>
    <lineage>
        <taxon>Eukaryota</taxon>
        <taxon>Viridiplantae</taxon>
        <taxon>Streptophyta</taxon>
        <taxon>Embryophyta</taxon>
        <taxon>Tracheophyta</taxon>
        <taxon>Spermatophyta</taxon>
        <taxon>Magnoliopsida</taxon>
        <taxon>eudicotyledons</taxon>
        <taxon>Gunneridae</taxon>
        <taxon>Pentapetalae</taxon>
        <taxon>rosids</taxon>
        <taxon>malvids</taxon>
        <taxon>Brassicales</taxon>
        <taxon>Brassicaceae</taxon>
        <taxon>Brassiceae</taxon>
        <taxon>Brassica</taxon>
    </lineage>
</organism>
<accession>A0ABQ7C1N8</accession>
<sequence>MSSKKRSSKKGSLPANVSEELRVPKMEFVPHSVDPAENEAWWVACYGSITPPKEKSFPVMNRRPVEEGAPSRSTSELLEIMWSFYQILDAVEFRVPRQGERASSPPKGYFTCYEAFVVRCRLWFQIPEIIVRVLDRFGVAISQLNPLGIQHLIGVLILSYEHGLSLTVDNFEALLRLQIIKDTDKYRLVPRNFMLPNDRPFINPPAPFPEEIIAVRDLLRNGPFFWTFFTPKRVRKALRFVHPSPALGGETGSDSELDDQGPDSAPTVAKGLNSSKGKDIDFGDLEFSVDDCMLPGWDPDLAFGNGSGTCEVPIPDFDDFFAGLPSDFDAPPSTNESGRPKVCLNLLGSAIEASHREAMIYRFKAEKAEKDLARMRDEMLARDAQLARDHAKAVRRAEQKGKREIVEVMKTRASQFQVEYGKLKDDFNSLGDFRSDSEPDDQGPDAAPAVLTGLNSSKGKEIDLGDLEFSVGEPCFRRWKRYERSLYSGL</sequence>
<dbReference type="EMBL" id="QGKV02000832">
    <property type="protein sequence ID" value="KAF3545238.1"/>
    <property type="molecule type" value="Genomic_DNA"/>
</dbReference>
<evidence type="ECO:0008006" key="4">
    <source>
        <dbReference type="Google" id="ProtNLM"/>
    </source>
</evidence>
<name>A0ABQ7C1N8_BRACR</name>
<evidence type="ECO:0000256" key="1">
    <source>
        <dbReference type="SAM" id="MobiDB-lite"/>
    </source>
</evidence>
<reference evidence="2 3" key="1">
    <citation type="journal article" date="2020" name="BMC Genomics">
        <title>Intraspecific diversification of the crop wild relative Brassica cretica Lam. using demographic model selection.</title>
        <authorList>
            <person name="Kioukis A."/>
            <person name="Michalopoulou V.A."/>
            <person name="Briers L."/>
            <person name="Pirintsos S."/>
            <person name="Studholme D.J."/>
            <person name="Pavlidis P."/>
            <person name="Sarris P.F."/>
        </authorList>
    </citation>
    <scope>NUCLEOTIDE SEQUENCE [LARGE SCALE GENOMIC DNA]</scope>
    <source>
        <strain evidence="3">cv. PFS-1207/04</strain>
    </source>
</reference>
<keyword evidence="3" id="KW-1185">Reference proteome</keyword>
<feature type="region of interest" description="Disordered" evidence="1">
    <location>
        <begin position="249"/>
        <end position="273"/>
    </location>
</feature>
<dbReference type="PANTHER" id="PTHR31099:SF37">
    <property type="entry name" value="MYOSIN HEAVY CHAIN-LIKE PROTEIN"/>
    <property type="match status" value="1"/>
</dbReference>
<feature type="region of interest" description="Disordered" evidence="1">
    <location>
        <begin position="431"/>
        <end position="450"/>
    </location>
</feature>
<protein>
    <recommendedName>
        <fullName evidence="4">Transposase (Putative), gypsy type</fullName>
    </recommendedName>
</protein>
<dbReference type="Proteomes" id="UP000266723">
    <property type="component" value="Unassembled WGS sequence"/>
</dbReference>
<evidence type="ECO:0000313" key="3">
    <source>
        <dbReference type="Proteomes" id="UP000266723"/>
    </source>
</evidence>
<dbReference type="PANTHER" id="PTHR31099">
    <property type="entry name" value="OS06G0165300 PROTEIN"/>
    <property type="match status" value="1"/>
</dbReference>
<evidence type="ECO:0000313" key="2">
    <source>
        <dbReference type="EMBL" id="KAF3545238.1"/>
    </source>
</evidence>
<comment type="caution">
    <text evidence="2">The sequence shown here is derived from an EMBL/GenBank/DDBJ whole genome shotgun (WGS) entry which is preliminary data.</text>
</comment>
<proteinExistence type="predicted"/>
<gene>
    <name evidence="2" type="ORF">DY000_02004925</name>
</gene>